<dbReference type="SUPFAM" id="SSF48726">
    <property type="entry name" value="Immunoglobulin"/>
    <property type="match status" value="1"/>
</dbReference>
<dbReference type="PANTHER" id="PTHR45708">
    <property type="entry name" value="ENDOCHITINASE"/>
    <property type="match status" value="1"/>
</dbReference>
<dbReference type="GO" id="GO:0005975">
    <property type="term" value="P:carbohydrate metabolic process"/>
    <property type="evidence" value="ECO:0007669"/>
    <property type="project" value="InterPro"/>
</dbReference>
<dbReference type="InterPro" id="IPR050542">
    <property type="entry name" value="Glycosyl_Hydrlase18_Chitinase"/>
</dbReference>
<protein>
    <recommendedName>
        <fullName evidence="2">chitinase</fullName>
        <ecNumber evidence="2">3.2.1.14</ecNumber>
    </recommendedName>
</protein>
<feature type="chain" id="PRO_5018024255" description="chitinase" evidence="6">
    <location>
        <begin position="33"/>
        <end position="668"/>
    </location>
</feature>
<evidence type="ECO:0000259" key="8">
    <source>
        <dbReference type="PROSITE" id="PS51910"/>
    </source>
</evidence>
<dbReference type="SMART" id="SM00495">
    <property type="entry name" value="ChtBD3"/>
    <property type="match status" value="2"/>
</dbReference>
<accession>A0A3N1XR93</accession>
<dbReference type="PROSITE" id="PS01095">
    <property type="entry name" value="GH18_1"/>
    <property type="match status" value="1"/>
</dbReference>
<keyword evidence="10" id="KW-1185">Reference proteome</keyword>
<evidence type="ECO:0000256" key="1">
    <source>
        <dbReference type="ARBA" id="ARBA00009121"/>
    </source>
</evidence>
<keyword evidence="4 5" id="KW-0326">Glycosidase</keyword>
<organism evidence="9 10">
    <name type="scientific">Mobilisporobacter senegalensis</name>
    <dbReference type="NCBI Taxonomy" id="1329262"/>
    <lineage>
        <taxon>Bacteria</taxon>
        <taxon>Bacillati</taxon>
        <taxon>Bacillota</taxon>
        <taxon>Clostridia</taxon>
        <taxon>Lachnospirales</taxon>
        <taxon>Lachnospiraceae</taxon>
        <taxon>Mobilisporobacter</taxon>
    </lineage>
</organism>
<dbReference type="SUPFAM" id="SSF51055">
    <property type="entry name" value="Carbohydrate binding domain"/>
    <property type="match status" value="2"/>
</dbReference>
<feature type="domain" description="Ig-like" evidence="7">
    <location>
        <begin position="480"/>
        <end position="568"/>
    </location>
</feature>
<dbReference type="InterPro" id="IPR003610">
    <property type="entry name" value="CBM5/12"/>
</dbReference>
<dbReference type="GO" id="GO:0030246">
    <property type="term" value="F:carbohydrate binding"/>
    <property type="evidence" value="ECO:0007669"/>
    <property type="project" value="InterPro"/>
</dbReference>
<dbReference type="GO" id="GO:0005576">
    <property type="term" value="C:extracellular region"/>
    <property type="evidence" value="ECO:0007669"/>
    <property type="project" value="InterPro"/>
</dbReference>
<evidence type="ECO:0000256" key="3">
    <source>
        <dbReference type="ARBA" id="ARBA00022801"/>
    </source>
</evidence>
<sequence>MNIFIRKRIPAIIFAVIILLSPMAAPTIPANAASNTPLKPHLNIGYWLGGNGGSNKTLAQASQGWDVINVSFIETRGNYYTPNLTMDLSAVYTGSEAQQTEAFKADIQTLKAQGKKIVISCGGQNGVVHLDNATQRDIFLNGVKAIINEYDFDGFDVDFEGSSIACMNTDKIGNLITQQSINLEYILRDLKTTYGPDFIISAAPEYCYVQGGAISTGNFGAFLPVLDACRDILTYIHPQYYNGYNGDFTWLQPSANAGPPFTQVYSEEGYIRLSQMLITGFVTMDKGTFAGLRPDQVAFGVPARTGAGNGAQNVSVYASALNALIAEYPSYRGIMTWSIGWDESGGNNFVNTIAPIIAKANGQTTPITDAQTPVITMQPTDKSIGVNDTAALTVAATVSKGTLSYQWYSVPSKVNTGGTPISGAINATYEAPTIIAGTNYYYCVVTNTDNSATGNKTAKTTSKAVSVAVSNNPLIDAPVPNITSQPSDKTVNVGTTATLSVAANVSQGTLSYQWYTVSSKVNTGGTPISGAVNPSYNAPSSAAGTNYYYCIITNTDNSATGKKTAAATSNAVSVTVNSPSEGDTWNADTVYTAGQTVIYEGQTYLCKWWTKGDIPSKGGPWELQSDSNEYVPGKIYLGGDIVVYQGQTWRANWWTNTVPGSDSSWSLV</sequence>
<keyword evidence="3 5" id="KW-0378">Hydrolase</keyword>
<dbReference type="InterPro" id="IPR032798">
    <property type="entry name" value="CBM_5_12_2"/>
</dbReference>
<dbReference type="InterPro" id="IPR036573">
    <property type="entry name" value="CBM_sf_5/12"/>
</dbReference>
<evidence type="ECO:0000256" key="2">
    <source>
        <dbReference type="ARBA" id="ARBA00012729"/>
    </source>
</evidence>
<dbReference type="CDD" id="cd12215">
    <property type="entry name" value="ChiC_BD"/>
    <property type="match status" value="1"/>
</dbReference>
<dbReference type="Pfam" id="PF02839">
    <property type="entry name" value="CBM_5_12"/>
    <property type="match status" value="1"/>
</dbReference>
<reference evidence="9 10" key="1">
    <citation type="submission" date="2018-11" db="EMBL/GenBank/DDBJ databases">
        <title>Genomic Encyclopedia of Type Strains, Phase IV (KMG-IV): sequencing the most valuable type-strain genomes for metagenomic binning, comparative biology and taxonomic classification.</title>
        <authorList>
            <person name="Goeker M."/>
        </authorList>
    </citation>
    <scope>NUCLEOTIDE SEQUENCE [LARGE SCALE GENOMIC DNA]</scope>
    <source>
        <strain evidence="9 10">DSM 26537</strain>
    </source>
</reference>
<dbReference type="Gene3D" id="2.60.40.10">
    <property type="entry name" value="Immunoglobulins"/>
    <property type="match status" value="2"/>
</dbReference>
<dbReference type="CDD" id="cd12204">
    <property type="entry name" value="CBD_like"/>
    <property type="match status" value="1"/>
</dbReference>
<gene>
    <name evidence="9" type="ORF">EDD66_103119</name>
</gene>
<evidence type="ECO:0000256" key="5">
    <source>
        <dbReference type="RuleBase" id="RU000489"/>
    </source>
</evidence>
<dbReference type="AlphaFoldDB" id="A0A3N1XR93"/>
<evidence type="ECO:0000259" key="7">
    <source>
        <dbReference type="PROSITE" id="PS50835"/>
    </source>
</evidence>
<dbReference type="InterPro" id="IPR017853">
    <property type="entry name" value="GH"/>
</dbReference>
<dbReference type="GO" id="GO:0008843">
    <property type="term" value="F:endochitinase activity"/>
    <property type="evidence" value="ECO:0007669"/>
    <property type="project" value="UniProtKB-EC"/>
</dbReference>
<dbReference type="Proteomes" id="UP000273083">
    <property type="component" value="Unassembled WGS sequence"/>
</dbReference>
<evidence type="ECO:0000313" key="10">
    <source>
        <dbReference type="Proteomes" id="UP000273083"/>
    </source>
</evidence>
<evidence type="ECO:0000256" key="6">
    <source>
        <dbReference type="SAM" id="SignalP"/>
    </source>
</evidence>
<feature type="domain" description="GH18" evidence="8">
    <location>
        <begin position="41"/>
        <end position="360"/>
    </location>
</feature>
<comment type="caution">
    <text evidence="9">The sequence shown here is derived from an EMBL/GenBank/DDBJ whole genome shotgun (WGS) entry which is preliminary data.</text>
</comment>
<dbReference type="Pfam" id="PF00704">
    <property type="entry name" value="Glyco_hydro_18"/>
    <property type="match status" value="1"/>
</dbReference>
<keyword evidence="6" id="KW-0732">Signal</keyword>
<name>A0A3N1XR93_9FIRM</name>
<dbReference type="SUPFAM" id="SSF51445">
    <property type="entry name" value="(Trans)glycosidases"/>
    <property type="match status" value="1"/>
</dbReference>
<dbReference type="InterPro" id="IPR001223">
    <property type="entry name" value="Glyco_hydro18_cat"/>
</dbReference>
<dbReference type="EC" id="3.2.1.14" evidence="2"/>
<dbReference type="PROSITE" id="PS51910">
    <property type="entry name" value="GH18_2"/>
    <property type="match status" value="1"/>
</dbReference>
<evidence type="ECO:0000313" key="9">
    <source>
        <dbReference type="EMBL" id="ROR29184.1"/>
    </source>
</evidence>
<dbReference type="InterPro" id="IPR007110">
    <property type="entry name" value="Ig-like_dom"/>
</dbReference>
<feature type="signal peptide" evidence="6">
    <location>
        <begin position="1"/>
        <end position="32"/>
    </location>
</feature>
<dbReference type="PANTHER" id="PTHR45708:SF49">
    <property type="entry name" value="ENDOCHITINASE"/>
    <property type="match status" value="1"/>
</dbReference>
<dbReference type="InterPro" id="IPR013783">
    <property type="entry name" value="Ig-like_fold"/>
</dbReference>
<proteinExistence type="inferred from homology"/>
<dbReference type="Gene3D" id="2.10.10.20">
    <property type="entry name" value="Carbohydrate-binding module superfamily 5/12"/>
    <property type="match status" value="2"/>
</dbReference>
<dbReference type="PROSITE" id="PS50835">
    <property type="entry name" value="IG_LIKE"/>
    <property type="match status" value="1"/>
</dbReference>
<dbReference type="RefSeq" id="WP_170164263.1">
    <property type="nucleotide sequence ID" value="NZ_RJVG01000003.1"/>
</dbReference>
<dbReference type="Pfam" id="PF14600">
    <property type="entry name" value="CBM_5_12_2"/>
    <property type="match status" value="1"/>
</dbReference>
<evidence type="ECO:0000256" key="4">
    <source>
        <dbReference type="ARBA" id="ARBA00023295"/>
    </source>
</evidence>
<comment type="similarity">
    <text evidence="1">Belongs to the glycosyl hydrolase 18 family. Chitinase class II subfamily.</text>
</comment>
<dbReference type="Gene3D" id="3.20.20.80">
    <property type="entry name" value="Glycosidases"/>
    <property type="match status" value="1"/>
</dbReference>
<dbReference type="EMBL" id="RJVG01000003">
    <property type="protein sequence ID" value="ROR29184.1"/>
    <property type="molecule type" value="Genomic_DNA"/>
</dbReference>
<dbReference type="InterPro" id="IPR036179">
    <property type="entry name" value="Ig-like_dom_sf"/>
</dbReference>
<dbReference type="InterPro" id="IPR001579">
    <property type="entry name" value="Glyco_hydro_18_chit_AS"/>
</dbReference>